<keyword evidence="3" id="KW-0732">Signal</keyword>
<dbReference type="PANTHER" id="PTHR38731">
    <property type="entry name" value="LIPL45-RELATED LIPOPROTEIN-RELATED"/>
    <property type="match status" value="1"/>
</dbReference>
<evidence type="ECO:0000256" key="1">
    <source>
        <dbReference type="SAM" id="Coils"/>
    </source>
</evidence>
<evidence type="ECO:0000256" key="2">
    <source>
        <dbReference type="SAM" id="MobiDB-lite"/>
    </source>
</evidence>
<dbReference type="EMBL" id="BMHP01000001">
    <property type="protein sequence ID" value="GGD55186.1"/>
    <property type="molecule type" value="Genomic_DNA"/>
</dbReference>
<reference evidence="5" key="2">
    <citation type="submission" date="2020-09" db="EMBL/GenBank/DDBJ databases">
        <authorList>
            <person name="Sun Q."/>
            <person name="Zhou Y."/>
        </authorList>
    </citation>
    <scope>NUCLEOTIDE SEQUENCE</scope>
    <source>
        <strain evidence="5">CGMCC 1.15178</strain>
    </source>
</reference>
<protein>
    <recommendedName>
        <fullName evidence="4">FecR protein domain-containing protein</fullName>
    </recommendedName>
</protein>
<name>A0A916YPL3_9BACL</name>
<feature type="domain" description="FecR protein" evidence="4">
    <location>
        <begin position="71"/>
        <end position="175"/>
    </location>
</feature>
<evidence type="ECO:0000259" key="4">
    <source>
        <dbReference type="Pfam" id="PF04773"/>
    </source>
</evidence>
<dbReference type="Pfam" id="PF04773">
    <property type="entry name" value="FecR"/>
    <property type="match status" value="1"/>
</dbReference>
<comment type="caution">
    <text evidence="5">The sequence shown here is derived from an EMBL/GenBank/DDBJ whole genome shotgun (WGS) entry which is preliminary data.</text>
</comment>
<evidence type="ECO:0000313" key="6">
    <source>
        <dbReference type="Proteomes" id="UP000612456"/>
    </source>
</evidence>
<feature type="coiled-coil region" evidence="1">
    <location>
        <begin position="337"/>
        <end position="403"/>
    </location>
</feature>
<feature type="signal peptide" evidence="3">
    <location>
        <begin position="1"/>
        <end position="26"/>
    </location>
</feature>
<gene>
    <name evidence="5" type="ORF">GCM10010911_11070</name>
</gene>
<accession>A0A916YPL3</accession>
<dbReference type="PANTHER" id="PTHR38731:SF1">
    <property type="entry name" value="FECR PROTEIN DOMAIN-CONTAINING PROTEIN"/>
    <property type="match status" value="1"/>
</dbReference>
<dbReference type="InterPro" id="IPR006860">
    <property type="entry name" value="FecR"/>
</dbReference>
<dbReference type="Gene3D" id="2.60.120.1440">
    <property type="match status" value="1"/>
</dbReference>
<dbReference type="AlphaFoldDB" id="A0A916YPL3"/>
<feature type="chain" id="PRO_5039195458" description="FecR protein domain-containing protein" evidence="3">
    <location>
        <begin position="27"/>
        <end position="631"/>
    </location>
</feature>
<dbReference type="RefSeq" id="WP_188989886.1">
    <property type="nucleotide sequence ID" value="NZ_BMHP01000001.1"/>
</dbReference>
<sequence length="631" mass="67323">MRNRRMQVLMIALCLLLIGGPLSLLAGGGSASAQVLRVAVVKSLEGTVSVLKSGGTKSFKAFKNMSLNEGDQIATGKDSSVKLELASEDADKDSVTIGASSQVTFTKLKDKSGAKTKMSIWAGSLWLKVKSVSNANDQFEVETPTSIMGVRGTQFMVGVDPLTGLTRIFLASGVVQASTDSNRLNPDEKEIDQTLFIYPSQEIVEARDGNSADNLLTSISTIDIEALVRQISPEIIRQLIADAASIKQENDDFIAAQKKKMESGSTNENDPALGGLNLNDLAKLESVKRNLENLVGLIAQKAIEQNKISITEMEKIIQKVNQDAGKIILDLSKVAPLELDEKQKQQEKEKAALIKKQQELAAAKQKEQDKLNAQKEKLAAAMRALEELNKKKLEEQQKKAEADFLAGLSDEEKKRYEADKKSLQSGEAAQPGTTSPSTGGGDGTVQPSQTGLAFDDPAFAGGTATAGGSSLPLDLAVKLGGFNGSRKIYGYQIEVEYTKSVSSFNSIKFNDANQMLAYRGGNGIFKVEPEGLSVSGADSVDDVRVVAGTGTKSTVIYSVTKFSGSAVQINGNTTVAKLPFLVNRPAGQNGAVTVPVTFHIKSITAVDEQGRTIVTSTGQDLNLNVAFNPLT</sequence>
<evidence type="ECO:0000256" key="3">
    <source>
        <dbReference type="SAM" id="SignalP"/>
    </source>
</evidence>
<keyword evidence="6" id="KW-1185">Reference proteome</keyword>
<feature type="region of interest" description="Disordered" evidence="2">
    <location>
        <begin position="415"/>
        <end position="457"/>
    </location>
</feature>
<reference evidence="5" key="1">
    <citation type="journal article" date="2014" name="Int. J. Syst. Evol. Microbiol.">
        <title>Complete genome sequence of Corynebacterium casei LMG S-19264T (=DSM 44701T), isolated from a smear-ripened cheese.</title>
        <authorList>
            <consortium name="US DOE Joint Genome Institute (JGI-PGF)"/>
            <person name="Walter F."/>
            <person name="Albersmeier A."/>
            <person name="Kalinowski J."/>
            <person name="Ruckert C."/>
        </authorList>
    </citation>
    <scope>NUCLEOTIDE SEQUENCE</scope>
    <source>
        <strain evidence="5">CGMCC 1.15178</strain>
    </source>
</reference>
<proteinExistence type="predicted"/>
<dbReference type="Proteomes" id="UP000612456">
    <property type="component" value="Unassembled WGS sequence"/>
</dbReference>
<organism evidence="5 6">
    <name type="scientific">Paenibacillus nasutitermitis</name>
    <dbReference type="NCBI Taxonomy" id="1652958"/>
    <lineage>
        <taxon>Bacteria</taxon>
        <taxon>Bacillati</taxon>
        <taxon>Bacillota</taxon>
        <taxon>Bacilli</taxon>
        <taxon>Bacillales</taxon>
        <taxon>Paenibacillaceae</taxon>
        <taxon>Paenibacillus</taxon>
    </lineage>
</organism>
<keyword evidence="1" id="KW-0175">Coiled coil</keyword>
<evidence type="ECO:0000313" key="5">
    <source>
        <dbReference type="EMBL" id="GGD55186.1"/>
    </source>
</evidence>